<protein>
    <submittedName>
        <fullName evidence="2">Crp/Fnr family transcriptional regulator</fullName>
    </submittedName>
</protein>
<dbReference type="OrthoDB" id="680421at2"/>
<evidence type="ECO:0000259" key="1">
    <source>
        <dbReference type="Pfam" id="PF00027"/>
    </source>
</evidence>
<dbReference type="Pfam" id="PF00027">
    <property type="entry name" value="cNMP_binding"/>
    <property type="match status" value="1"/>
</dbReference>
<evidence type="ECO:0000313" key="3">
    <source>
        <dbReference type="Proteomes" id="UP000297861"/>
    </source>
</evidence>
<dbReference type="RefSeq" id="WP_134437224.1">
    <property type="nucleotide sequence ID" value="NZ_SOML01000012.1"/>
</dbReference>
<evidence type="ECO:0000313" key="2">
    <source>
        <dbReference type="EMBL" id="TFD93699.1"/>
    </source>
</evidence>
<dbReference type="CDD" id="cd00038">
    <property type="entry name" value="CAP_ED"/>
    <property type="match status" value="1"/>
</dbReference>
<keyword evidence="3" id="KW-1185">Reference proteome</keyword>
<proteinExistence type="predicted"/>
<dbReference type="Proteomes" id="UP000297861">
    <property type="component" value="Unassembled WGS sequence"/>
</dbReference>
<dbReference type="EMBL" id="SOML01000012">
    <property type="protein sequence ID" value="TFD93699.1"/>
    <property type="molecule type" value="Genomic_DNA"/>
</dbReference>
<name>A0A4Y8KYW1_9BACT</name>
<reference evidence="2 3" key="1">
    <citation type="submission" date="2019-03" db="EMBL/GenBank/DDBJ databases">
        <title>San Antonio Military Medical Center submission to MRSN (WRAIR), pending publication.</title>
        <authorList>
            <person name="Blyth D.M."/>
            <person name="Mccarthy S.L."/>
            <person name="Schall S.E."/>
            <person name="Stam J.A."/>
            <person name="Ong A.C."/>
            <person name="Mcgann P.T."/>
        </authorList>
    </citation>
    <scope>NUCLEOTIDE SEQUENCE [LARGE SCALE GENOMIC DNA]</scope>
    <source>
        <strain evidence="2 3">MRSN571793</strain>
    </source>
</reference>
<accession>A0A4Y8KYW1</accession>
<comment type="caution">
    <text evidence="2">The sequence shown here is derived from an EMBL/GenBank/DDBJ whole genome shotgun (WGS) entry which is preliminary data.</text>
</comment>
<dbReference type="STRING" id="1121485.GCA_000426485_01991"/>
<dbReference type="InterPro" id="IPR000595">
    <property type="entry name" value="cNMP-bd_dom"/>
</dbReference>
<gene>
    <name evidence="2" type="ORF">E2605_16210</name>
</gene>
<sequence length="196" mass="22512">MNNFDKIKANIDSIVSLNSEEWDSLRNDISFVHLKKGDFFLQEGAVCKEIAFIDKGALIYSRSLDNGDEITSDFAFENEWVTNNYSRLNNSPSNLNIKAIEDSNLLVITHQNLTCLYDRIPMIERFSRILMEQAYLKIVGLSIDLQTLSATDRYLKLMQTYPEIFQRVPLYHIANYLGIAPKSLSRIRNSIFSSGK</sequence>
<dbReference type="InterPro" id="IPR014710">
    <property type="entry name" value="RmlC-like_jellyroll"/>
</dbReference>
<organism evidence="2 3">
    <name type="scientific">Dysgonomonas capnocytophagoides</name>
    <dbReference type="NCBI Taxonomy" id="45254"/>
    <lineage>
        <taxon>Bacteria</taxon>
        <taxon>Pseudomonadati</taxon>
        <taxon>Bacteroidota</taxon>
        <taxon>Bacteroidia</taxon>
        <taxon>Bacteroidales</taxon>
        <taxon>Dysgonomonadaceae</taxon>
        <taxon>Dysgonomonas</taxon>
    </lineage>
</organism>
<feature type="domain" description="Cyclic nucleotide-binding" evidence="1">
    <location>
        <begin position="32"/>
        <end position="116"/>
    </location>
</feature>
<dbReference type="InterPro" id="IPR018490">
    <property type="entry name" value="cNMP-bd_dom_sf"/>
</dbReference>
<dbReference type="AlphaFoldDB" id="A0A4Y8KYW1"/>
<dbReference type="Gene3D" id="2.60.120.10">
    <property type="entry name" value="Jelly Rolls"/>
    <property type="match status" value="1"/>
</dbReference>
<dbReference type="SUPFAM" id="SSF51206">
    <property type="entry name" value="cAMP-binding domain-like"/>
    <property type="match status" value="1"/>
</dbReference>